<dbReference type="InterPro" id="IPR000477">
    <property type="entry name" value="RT_dom"/>
</dbReference>
<keyword evidence="3" id="KW-1185">Reference proteome</keyword>
<proteinExistence type="predicted"/>
<feature type="domain" description="Reverse transcriptase" evidence="1">
    <location>
        <begin position="1"/>
        <end position="112"/>
    </location>
</feature>
<dbReference type="AlphaFoldDB" id="A0A8X6PBB3"/>
<dbReference type="PROSITE" id="PS50878">
    <property type="entry name" value="RT_POL"/>
    <property type="match status" value="1"/>
</dbReference>
<dbReference type="Pfam" id="PF00078">
    <property type="entry name" value="RVT_1"/>
    <property type="match status" value="1"/>
</dbReference>
<organism evidence="2 3">
    <name type="scientific">Nephila pilipes</name>
    <name type="common">Giant wood spider</name>
    <name type="synonym">Nephila maculata</name>
    <dbReference type="NCBI Taxonomy" id="299642"/>
    <lineage>
        <taxon>Eukaryota</taxon>
        <taxon>Metazoa</taxon>
        <taxon>Ecdysozoa</taxon>
        <taxon>Arthropoda</taxon>
        <taxon>Chelicerata</taxon>
        <taxon>Arachnida</taxon>
        <taxon>Araneae</taxon>
        <taxon>Araneomorphae</taxon>
        <taxon>Entelegynae</taxon>
        <taxon>Araneoidea</taxon>
        <taxon>Nephilidae</taxon>
        <taxon>Nephila</taxon>
    </lineage>
</organism>
<name>A0A8X6PBB3_NEPPI</name>
<dbReference type="GO" id="GO:0071897">
    <property type="term" value="P:DNA biosynthetic process"/>
    <property type="evidence" value="ECO:0007669"/>
    <property type="project" value="UniProtKB-ARBA"/>
</dbReference>
<evidence type="ECO:0000313" key="2">
    <source>
        <dbReference type="EMBL" id="GFT61681.1"/>
    </source>
</evidence>
<gene>
    <name evidence="2" type="ORF">NPIL_609951</name>
</gene>
<reference evidence="2" key="1">
    <citation type="submission" date="2020-08" db="EMBL/GenBank/DDBJ databases">
        <title>Multicomponent nature underlies the extraordinary mechanical properties of spider dragline silk.</title>
        <authorList>
            <person name="Kono N."/>
            <person name="Nakamura H."/>
            <person name="Mori M."/>
            <person name="Yoshida Y."/>
            <person name="Ohtoshi R."/>
            <person name="Malay A.D."/>
            <person name="Moran D.A.P."/>
            <person name="Tomita M."/>
            <person name="Numata K."/>
            <person name="Arakawa K."/>
        </authorList>
    </citation>
    <scope>NUCLEOTIDE SEQUENCE</scope>
</reference>
<accession>A0A8X6PBB3</accession>
<evidence type="ECO:0000259" key="1">
    <source>
        <dbReference type="PROSITE" id="PS50878"/>
    </source>
</evidence>
<dbReference type="EMBL" id="BMAW01114427">
    <property type="protein sequence ID" value="GFT61681.1"/>
    <property type="molecule type" value="Genomic_DNA"/>
</dbReference>
<dbReference type="SUPFAM" id="SSF56672">
    <property type="entry name" value="DNA/RNA polymerases"/>
    <property type="match status" value="1"/>
</dbReference>
<dbReference type="Proteomes" id="UP000887013">
    <property type="component" value="Unassembled WGS sequence"/>
</dbReference>
<comment type="caution">
    <text evidence="2">The sequence shown here is derived from an EMBL/GenBank/DDBJ whole genome shotgun (WGS) entry which is preliminary data.</text>
</comment>
<protein>
    <recommendedName>
        <fullName evidence="1">Reverse transcriptase domain-containing protein</fullName>
    </recommendedName>
</protein>
<dbReference type="InterPro" id="IPR043502">
    <property type="entry name" value="DNA/RNA_pol_sf"/>
</dbReference>
<evidence type="ECO:0000313" key="3">
    <source>
        <dbReference type="Proteomes" id="UP000887013"/>
    </source>
</evidence>
<dbReference type="OrthoDB" id="416454at2759"/>
<sequence>MKFNGVPSESHRLRSGVPQGSVLSPLLPLIYMNPIHPHIHLDTKIAYYADDIAVCHSHIDTAVSEEVITATLESIAAWDEDMKLIINADKSNYCIFPTDRLHHRTFSANKNS</sequence>